<dbReference type="Pfam" id="PF02148">
    <property type="entry name" value="zf-UBP"/>
    <property type="match status" value="1"/>
</dbReference>
<evidence type="ECO:0000256" key="9">
    <source>
        <dbReference type="ARBA" id="ARBA00022786"/>
    </source>
</evidence>
<evidence type="ECO:0000256" key="2">
    <source>
        <dbReference type="ARBA" id="ARBA00009085"/>
    </source>
</evidence>
<keyword evidence="6" id="KW-0479">Metal-binding</keyword>
<dbReference type="GO" id="GO:0006508">
    <property type="term" value="P:proteolysis"/>
    <property type="evidence" value="ECO:0007669"/>
    <property type="project" value="UniProtKB-KW"/>
</dbReference>
<dbReference type="FunFam" id="3.30.40.10:FF:000396">
    <property type="entry name" value="Ubiquitin carboxyl-terminal hydrolase"/>
    <property type="match status" value="1"/>
</dbReference>
<dbReference type="PANTHER" id="PTHR24006">
    <property type="entry name" value="UBIQUITIN CARBOXYL-TERMINAL HYDROLASE"/>
    <property type="match status" value="1"/>
</dbReference>
<dbReference type="InterPro" id="IPR050164">
    <property type="entry name" value="Peptidase_C19"/>
</dbReference>
<evidence type="ECO:0000256" key="17">
    <source>
        <dbReference type="SAM" id="MobiDB-lite"/>
    </source>
</evidence>
<dbReference type="GO" id="GO:0005634">
    <property type="term" value="C:nucleus"/>
    <property type="evidence" value="ECO:0007669"/>
    <property type="project" value="TreeGrafter"/>
</dbReference>
<dbReference type="InterPro" id="IPR009060">
    <property type="entry name" value="UBA-like_sf"/>
</dbReference>
<dbReference type="InterPro" id="IPR018200">
    <property type="entry name" value="USP_CS"/>
</dbReference>
<dbReference type="SUPFAM" id="SSF57850">
    <property type="entry name" value="RING/U-box"/>
    <property type="match status" value="2"/>
</dbReference>
<dbReference type="EC" id="3.4.19.12" evidence="3"/>
<dbReference type="Gene3D" id="1.10.8.10">
    <property type="entry name" value="DNA helicase RuvA subunit, C-terminal domain"/>
    <property type="match status" value="2"/>
</dbReference>
<dbReference type="EMBL" id="JAGHQL010000122">
    <property type="protein sequence ID" value="KAH0538106.1"/>
    <property type="molecule type" value="Genomic_DNA"/>
</dbReference>
<dbReference type="GO" id="GO:0004843">
    <property type="term" value="F:cysteine-type deubiquitinase activity"/>
    <property type="evidence" value="ECO:0007669"/>
    <property type="project" value="UniProtKB-EC"/>
</dbReference>
<feature type="region of interest" description="Disordered" evidence="17">
    <location>
        <begin position="881"/>
        <end position="904"/>
    </location>
</feature>
<dbReference type="PROSITE" id="PS00972">
    <property type="entry name" value="USP_1"/>
    <property type="match status" value="1"/>
</dbReference>
<evidence type="ECO:0000256" key="7">
    <source>
        <dbReference type="ARBA" id="ARBA00022737"/>
    </source>
</evidence>
<gene>
    <name evidence="21" type="ORF">FGG08_005268</name>
</gene>
<dbReference type="FunFam" id="3.90.70.10:FF:000144">
    <property type="entry name" value="Ubiquitinyl hydrolase 1"/>
    <property type="match status" value="1"/>
</dbReference>
<feature type="region of interest" description="Disordered" evidence="17">
    <location>
        <begin position="66"/>
        <end position="100"/>
    </location>
</feature>
<evidence type="ECO:0000256" key="6">
    <source>
        <dbReference type="ARBA" id="ARBA00022723"/>
    </source>
</evidence>
<dbReference type="PROSITE" id="PS50030">
    <property type="entry name" value="UBA"/>
    <property type="match status" value="2"/>
</dbReference>
<reference evidence="21" key="1">
    <citation type="submission" date="2021-03" db="EMBL/GenBank/DDBJ databases">
        <title>Comparative genomics and phylogenomic investigation of the class Geoglossomycetes provide insights into ecological specialization and systematics.</title>
        <authorList>
            <person name="Melie T."/>
            <person name="Pirro S."/>
            <person name="Miller A.N."/>
            <person name="Quandt A."/>
        </authorList>
    </citation>
    <scope>NUCLEOTIDE SEQUENCE</scope>
    <source>
        <strain evidence="21">GBOQ0MN5Z8</strain>
    </source>
</reference>
<evidence type="ECO:0000259" key="19">
    <source>
        <dbReference type="PROSITE" id="PS50235"/>
    </source>
</evidence>
<evidence type="ECO:0000256" key="8">
    <source>
        <dbReference type="ARBA" id="ARBA00022771"/>
    </source>
</evidence>
<dbReference type="InterPro" id="IPR001607">
    <property type="entry name" value="Znf_UBP"/>
</dbReference>
<keyword evidence="10" id="KW-0378">Hydrolase</keyword>
<dbReference type="Proteomes" id="UP000698800">
    <property type="component" value="Unassembled WGS sequence"/>
</dbReference>
<evidence type="ECO:0000256" key="1">
    <source>
        <dbReference type="ARBA" id="ARBA00000707"/>
    </source>
</evidence>
<sequence length="1100" mass="121838">MLRNNEQEEDMVEPRAGRVGAIELDALIGSLPTREPRRLRQLQKWGSLKSTSPSSTANHRVLITSDMDEPGVSTKAPESGAPHGNIILGDAPAQGGASRSRNLVGSAGKLTLVFLRFQGDPAPNSATTDTNDYTEAHNSLIEQVKLRAAETAKSFMIDMWLARHTPEKVLPLLWKVIEGAKEEFADAVANGEGMYAVGYCFGGKYILLLAGEQPDTVMWGRAPEDEQKIVHKGPLIRAGALAHGKCYHIACCYVALTHRAGTLVTKEDIEAVKSPVKNDQLFPDDVRVQGCNYLKTNNIEHEAKVYKNVPHGWGPTGFAVLGEYDEPKIQEAQKHAFEQMLGWLDDPTGLNVCLHCFNGGCTGERNHGLLHYETQKHPLVLNIKRTRKLVKRDEPPQKISKLAIAAETEADRYDTVTQLRCYECQLEDVDKSSGKLSSVIEGAMNALTFARQEEVKAWELELTPCEHTLYLEGEAARQIESQDLGHCSMCDLKSNLWLCLHCGNLGCGRSQFGAVEGNSHGLAHSNATRHPIAVKLGSITPEGTADIYCYSCDEERTDPELAAHLAHWGINIMERKKTEKSLTEMQIEQNLRWEFSMTTADGKELKPLFGKGLTGLKNLGNSCYLASILQCLFALPVFQERYYRPSSTLPISQQPAEDLETQLRKIADGLLSGRYSQPDSDVRLPEHTSDVPYQRGLAPSMLKALVGRGHADFASMQQQDAFDLLLHLLKLITRSKHPAPLSDPVRAFKFILEQRLQCLSCKRVRYKSDEQEVIPVPVPARKKSHQASSHETGDEDRKESTGDEFEPVTFKECLDIFTSEEIVELECSSCGSKGGFSKRSLFKTFPGILAVNARRFKLVNWVPTKLDIPVVIGDEPFALDQYKSPGPQPDEELFPESADTSSKPSFVPNETAINQLESIGFPRVRSEKALHATGNNDVEAATNWLFAHMEDPDIDAPVNLGDSSNSRAANIDPGKIEMLGAMGFGPSQARKALGETGGDVERAVEWLFNHPDDQGGVGDDESEEKRLPGSETVPAYFQLHSIVCHKGASIHAGHYVAFIRKNIGSEHGDSWVLFNDEKVVEAADFEEMKRFAYVYFFRHV</sequence>
<dbReference type="SUPFAM" id="SSF54001">
    <property type="entry name" value="Cysteine proteinases"/>
    <property type="match status" value="1"/>
</dbReference>
<dbReference type="AlphaFoldDB" id="A0A9P8HYR5"/>
<evidence type="ECO:0000256" key="3">
    <source>
        <dbReference type="ARBA" id="ARBA00012759"/>
    </source>
</evidence>
<name>A0A9P8HYR5_9PEZI</name>
<evidence type="ECO:0000256" key="11">
    <source>
        <dbReference type="ARBA" id="ARBA00022807"/>
    </source>
</evidence>
<dbReference type="GO" id="GO:0008270">
    <property type="term" value="F:zinc ion binding"/>
    <property type="evidence" value="ECO:0007669"/>
    <property type="project" value="UniProtKB-KW"/>
</dbReference>
<dbReference type="PROSITE" id="PS00973">
    <property type="entry name" value="USP_2"/>
    <property type="match status" value="1"/>
</dbReference>
<dbReference type="Gene3D" id="3.90.70.10">
    <property type="entry name" value="Cysteine proteinases"/>
    <property type="match status" value="1"/>
</dbReference>
<dbReference type="Pfam" id="PF00627">
    <property type="entry name" value="UBA"/>
    <property type="match status" value="2"/>
</dbReference>
<dbReference type="SMART" id="SM00290">
    <property type="entry name" value="ZnF_UBP"/>
    <property type="match status" value="2"/>
</dbReference>
<keyword evidence="22" id="KW-1185">Reference proteome</keyword>
<feature type="domain" description="UBP-type" evidence="20">
    <location>
        <begin position="463"/>
        <end position="572"/>
    </location>
</feature>
<evidence type="ECO:0000256" key="13">
    <source>
        <dbReference type="ARBA" id="ARBA00029877"/>
    </source>
</evidence>
<dbReference type="InterPro" id="IPR015940">
    <property type="entry name" value="UBA"/>
</dbReference>
<dbReference type="SMART" id="SM00165">
    <property type="entry name" value="UBA"/>
    <property type="match status" value="2"/>
</dbReference>
<keyword evidence="8 16" id="KW-0863">Zinc-finger</keyword>
<keyword evidence="5" id="KW-0645">Protease</keyword>
<dbReference type="SUPFAM" id="SSF46934">
    <property type="entry name" value="UBA-like"/>
    <property type="match status" value="1"/>
</dbReference>
<evidence type="ECO:0000256" key="5">
    <source>
        <dbReference type="ARBA" id="ARBA00022670"/>
    </source>
</evidence>
<dbReference type="Pfam" id="PF17807">
    <property type="entry name" value="zf-UBP_var"/>
    <property type="match status" value="1"/>
</dbReference>
<proteinExistence type="inferred from homology"/>
<dbReference type="PANTHER" id="PTHR24006:SF664">
    <property type="entry name" value="UBIQUITIN CARBOXYL-TERMINAL HYDROLASE"/>
    <property type="match status" value="1"/>
</dbReference>
<dbReference type="CDD" id="cd14386">
    <property type="entry name" value="UBA2_UBP5"/>
    <property type="match status" value="1"/>
</dbReference>
<dbReference type="InterPro" id="IPR013083">
    <property type="entry name" value="Znf_RING/FYVE/PHD"/>
</dbReference>
<dbReference type="InterPro" id="IPR001394">
    <property type="entry name" value="Peptidase_C19_UCH"/>
</dbReference>
<dbReference type="PROSITE" id="PS50271">
    <property type="entry name" value="ZF_UBP"/>
    <property type="match status" value="1"/>
</dbReference>
<dbReference type="InterPro" id="IPR028889">
    <property type="entry name" value="USP"/>
</dbReference>
<feature type="domain" description="USP" evidence="19">
    <location>
        <begin position="614"/>
        <end position="1100"/>
    </location>
</feature>
<comment type="catalytic activity">
    <reaction evidence="1">
        <text>Thiol-dependent hydrolysis of ester, thioester, amide, peptide and isopeptide bonds formed by the C-terminal Gly of ubiquitin (a 76-residue protein attached to proteins as an intracellular targeting signal).</text>
        <dbReference type="EC" id="3.4.19.12"/>
    </reaction>
</comment>
<keyword evidence="12" id="KW-0862">Zinc</keyword>
<dbReference type="Pfam" id="PF00443">
    <property type="entry name" value="UCH"/>
    <property type="match status" value="1"/>
</dbReference>
<evidence type="ECO:0000256" key="16">
    <source>
        <dbReference type="PROSITE-ProRule" id="PRU00502"/>
    </source>
</evidence>
<evidence type="ECO:0000256" key="14">
    <source>
        <dbReference type="ARBA" id="ARBA00029889"/>
    </source>
</evidence>
<keyword evidence="11" id="KW-0788">Thiol protease</keyword>
<keyword evidence="7" id="KW-0677">Repeat</keyword>
<evidence type="ECO:0000259" key="18">
    <source>
        <dbReference type="PROSITE" id="PS50030"/>
    </source>
</evidence>
<dbReference type="GO" id="GO:0016579">
    <property type="term" value="P:protein deubiquitination"/>
    <property type="evidence" value="ECO:0007669"/>
    <property type="project" value="InterPro"/>
</dbReference>
<dbReference type="InterPro" id="IPR041432">
    <property type="entry name" value="UBP13_Znf-UBP_var"/>
</dbReference>
<evidence type="ECO:0000259" key="20">
    <source>
        <dbReference type="PROSITE" id="PS50271"/>
    </source>
</evidence>
<feature type="domain" description="UBA" evidence="18">
    <location>
        <begin position="970"/>
        <end position="1010"/>
    </location>
</feature>
<accession>A0A9P8HYR5</accession>
<dbReference type="PROSITE" id="PS50235">
    <property type="entry name" value="USP_3"/>
    <property type="match status" value="1"/>
</dbReference>
<comment type="similarity">
    <text evidence="2">Belongs to the peptidase C19 family.</text>
</comment>
<dbReference type="CDD" id="cd14385">
    <property type="entry name" value="UBA1_spUBP14_like"/>
    <property type="match status" value="1"/>
</dbReference>
<dbReference type="CDD" id="cd02658">
    <property type="entry name" value="Peptidase_C19B"/>
    <property type="match status" value="1"/>
</dbReference>
<dbReference type="SUPFAM" id="SSF53474">
    <property type="entry name" value="alpha/beta-Hydrolases"/>
    <property type="match status" value="1"/>
</dbReference>
<comment type="caution">
    <text evidence="21">The sequence shown here is derived from an EMBL/GenBank/DDBJ whole genome shotgun (WGS) entry which is preliminary data.</text>
</comment>
<feature type="compositionally biased region" description="Basic and acidic residues" evidence="17">
    <location>
        <begin position="791"/>
        <end position="801"/>
    </location>
</feature>
<evidence type="ECO:0000313" key="22">
    <source>
        <dbReference type="Proteomes" id="UP000698800"/>
    </source>
</evidence>
<dbReference type="InterPro" id="IPR029058">
    <property type="entry name" value="AB_hydrolase_fold"/>
</dbReference>
<evidence type="ECO:0000313" key="21">
    <source>
        <dbReference type="EMBL" id="KAH0538106.1"/>
    </source>
</evidence>
<organism evidence="21 22">
    <name type="scientific">Glutinoglossum americanum</name>
    <dbReference type="NCBI Taxonomy" id="1670608"/>
    <lineage>
        <taxon>Eukaryota</taxon>
        <taxon>Fungi</taxon>
        <taxon>Dikarya</taxon>
        <taxon>Ascomycota</taxon>
        <taxon>Pezizomycotina</taxon>
        <taxon>Geoglossomycetes</taxon>
        <taxon>Geoglossales</taxon>
        <taxon>Geoglossaceae</taxon>
        <taxon>Glutinoglossum</taxon>
    </lineage>
</organism>
<dbReference type="GO" id="GO:0005829">
    <property type="term" value="C:cytosol"/>
    <property type="evidence" value="ECO:0007669"/>
    <property type="project" value="TreeGrafter"/>
</dbReference>
<evidence type="ECO:0000256" key="4">
    <source>
        <dbReference type="ARBA" id="ARBA00014611"/>
    </source>
</evidence>
<dbReference type="InterPro" id="IPR038765">
    <property type="entry name" value="Papain-like_cys_pep_sf"/>
</dbReference>
<dbReference type="Gene3D" id="3.30.40.10">
    <property type="entry name" value="Zinc/RING finger domain, C3HC4 (zinc finger)"/>
    <property type="match status" value="2"/>
</dbReference>
<dbReference type="OrthoDB" id="361536at2759"/>
<feature type="region of interest" description="Disordered" evidence="17">
    <location>
        <begin position="779"/>
        <end position="804"/>
    </location>
</feature>
<evidence type="ECO:0000256" key="10">
    <source>
        <dbReference type="ARBA" id="ARBA00022801"/>
    </source>
</evidence>
<dbReference type="FunFam" id="1.10.8.10:FF:000086">
    <property type="entry name" value="Ubiquitin carboxyl-terminal hydrolase"/>
    <property type="match status" value="1"/>
</dbReference>
<feature type="domain" description="UBA" evidence="18">
    <location>
        <begin position="907"/>
        <end position="948"/>
    </location>
</feature>
<evidence type="ECO:0000256" key="15">
    <source>
        <dbReference type="ARBA" id="ARBA00032096"/>
    </source>
</evidence>
<evidence type="ECO:0000256" key="12">
    <source>
        <dbReference type="ARBA" id="ARBA00022833"/>
    </source>
</evidence>
<keyword evidence="9" id="KW-0833">Ubl conjugation pathway</keyword>
<protein>
    <recommendedName>
        <fullName evidence="4">Ubiquitin carboxyl-terminal hydrolase 14</fullName>
        <ecNumber evidence="3">3.4.19.12</ecNumber>
    </recommendedName>
    <alternativeName>
        <fullName evidence="13">Deubiquitinating enzyme 14</fullName>
    </alternativeName>
    <alternativeName>
        <fullName evidence="14">Ubiquitin thioesterase 14</fullName>
    </alternativeName>
    <alternativeName>
        <fullName evidence="15">Ubiquitin-specific-processing protease 14</fullName>
    </alternativeName>
</protein>